<protein>
    <submittedName>
        <fullName evidence="1">Uncharacterized protein</fullName>
    </submittedName>
</protein>
<dbReference type="EMBL" id="JANAVB010030469">
    <property type="protein sequence ID" value="KAJ6813308.1"/>
    <property type="molecule type" value="Genomic_DNA"/>
</dbReference>
<evidence type="ECO:0000313" key="2">
    <source>
        <dbReference type="Proteomes" id="UP001140949"/>
    </source>
</evidence>
<reference evidence="1" key="1">
    <citation type="journal article" date="2023" name="GigaByte">
        <title>Genome assembly of the bearded iris, Iris pallida Lam.</title>
        <authorList>
            <person name="Bruccoleri R.E."/>
            <person name="Oakeley E.J."/>
            <person name="Faust A.M.E."/>
            <person name="Altorfer M."/>
            <person name="Dessus-Babus S."/>
            <person name="Burckhardt D."/>
            <person name="Oertli M."/>
            <person name="Naumann U."/>
            <person name="Petersen F."/>
            <person name="Wong J."/>
        </authorList>
    </citation>
    <scope>NUCLEOTIDE SEQUENCE</scope>
    <source>
        <strain evidence="1">GSM-AAB239-AS_SAM_17_03QT</strain>
    </source>
</reference>
<comment type="caution">
    <text evidence="1">The sequence shown here is derived from an EMBL/GenBank/DDBJ whole genome shotgun (WGS) entry which is preliminary data.</text>
</comment>
<evidence type="ECO:0000313" key="1">
    <source>
        <dbReference type="EMBL" id="KAJ6813308.1"/>
    </source>
</evidence>
<reference evidence="1" key="2">
    <citation type="submission" date="2023-04" db="EMBL/GenBank/DDBJ databases">
        <authorList>
            <person name="Bruccoleri R.E."/>
            <person name="Oakeley E.J."/>
            <person name="Faust A.-M."/>
            <person name="Dessus-Babus S."/>
            <person name="Altorfer M."/>
            <person name="Burckhardt D."/>
            <person name="Oertli M."/>
            <person name="Naumann U."/>
            <person name="Petersen F."/>
            <person name="Wong J."/>
        </authorList>
    </citation>
    <scope>NUCLEOTIDE SEQUENCE</scope>
    <source>
        <strain evidence="1">GSM-AAB239-AS_SAM_17_03QT</strain>
        <tissue evidence="1">Leaf</tissue>
    </source>
</reference>
<keyword evidence="2" id="KW-1185">Reference proteome</keyword>
<dbReference type="AlphaFoldDB" id="A0AAX6FAQ9"/>
<name>A0AAX6FAQ9_IRIPA</name>
<dbReference type="Proteomes" id="UP001140949">
    <property type="component" value="Unassembled WGS sequence"/>
</dbReference>
<gene>
    <name evidence="1" type="ORF">M6B38_144955</name>
</gene>
<sequence length="47" mass="4667">MTTSAGGLISAEPHRSWRVAADDGDGEIAMTTTIAAATPTVAPSPAI</sequence>
<organism evidence="1 2">
    <name type="scientific">Iris pallida</name>
    <name type="common">Sweet iris</name>
    <dbReference type="NCBI Taxonomy" id="29817"/>
    <lineage>
        <taxon>Eukaryota</taxon>
        <taxon>Viridiplantae</taxon>
        <taxon>Streptophyta</taxon>
        <taxon>Embryophyta</taxon>
        <taxon>Tracheophyta</taxon>
        <taxon>Spermatophyta</taxon>
        <taxon>Magnoliopsida</taxon>
        <taxon>Liliopsida</taxon>
        <taxon>Asparagales</taxon>
        <taxon>Iridaceae</taxon>
        <taxon>Iridoideae</taxon>
        <taxon>Irideae</taxon>
        <taxon>Iris</taxon>
    </lineage>
</organism>
<accession>A0AAX6FAQ9</accession>
<proteinExistence type="predicted"/>